<feature type="compositionally biased region" description="Polar residues" evidence="1">
    <location>
        <begin position="236"/>
        <end position="248"/>
    </location>
</feature>
<name>A0AAI8Z8F3_9PEZI</name>
<accession>A0AAI8Z8F3</accession>
<evidence type="ECO:0000313" key="2">
    <source>
        <dbReference type="EMBL" id="CAK4034307.1"/>
    </source>
</evidence>
<organism evidence="2 3">
    <name type="scientific">Lecanosticta acicola</name>
    <dbReference type="NCBI Taxonomy" id="111012"/>
    <lineage>
        <taxon>Eukaryota</taxon>
        <taxon>Fungi</taxon>
        <taxon>Dikarya</taxon>
        <taxon>Ascomycota</taxon>
        <taxon>Pezizomycotina</taxon>
        <taxon>Dothideomycetes</taxon>
        <taxon>Dothideomycetidae</taxon>
        <taxon>Mycosphaerellales</taxon>
        <taxon>Mycosphaerellaceae</taxon>
        <taxon>Lecanosticta</taxon>
    </lineage>
</organism>
<feature type="compositionally biased region" description="Basic and acidic residues" evidence="1">
    <location>
        <begin position="274"/>
        <end position="289"/>
    </location>
</feature>
<feature type="compositionally biased region" description="Polar residues" evidence="1">
    <location>
        <begin position="141"/>
        <end position="158"/>
    </location>
</feature>
<keyword evidence="3" id="KW-1185">Reference proteome</keyword>
<dbReference type="Proteomes" id="UP001296104">
    <property type="component" value="Unassembled WGS sequence"/>
</dbReference>
<gene>
    <name evidence="2" type="ORF">LECACI_7A009465</name>
</gene>
<protein>
    <submittedName>
        <fullName evidence="2">Uncharacterized protein</fullName>
    </submittedName>
</protein>
<feature type="compositionally biased region" description="Polar residues" evidence="1">
    <location>
        <begin position="167"/>
        <end position="185"/>
    </location>
</feature>
<dbReference type="EMBL" id="CAVMBE010000111">
    <property type="protein sequence ID" value="CAK4034307.1"/>
    <property type="molecule type" value="Genomic_DNA"/>
</dbReference>
<evidence type="ECO:0000256" key="1">
    <source>
        <dbReference type="SAM" id="MobiDB-lite"/>
    </source>
</evidence>
<feature type="compositionally biased region" description="Low complexity" evidence="1">
    <location>
        <begin position="116"/>
        <end position="126"/>
    </location>
</feature>
<feature type="region of interest" description="Disordered" evidence="1">
    <location>
        <begin position="218"/>
        <end position="308"/>
    </location>
</feature>
<feature type="region of interest" description="Disordered" evidence="1">
    <location>
        <begin position="103"/>
        <end position="126"/>
    </location>
</feature>
<feature type="compositionally biased region" description="Low complexity" evidence="1">
    <location>
        <begin position="219"/>
        <end position="234"/>
    </location>
</feature>
<evidence type="ECO:0000313" key="3">
    <source>
        <dbReference type="Proteomes" id="UP001296104"/>
    </source>
</evidence>
<feature type="compositionally biased region" description="Low complexity" evidence="1">
    <location>
        <begin position="292"/>
        <end position="307"/>
    </location>
</feature>
<proteinExistence type="predicted"/>
<feature type="compositionally biased region" description="Polar residues" evidence="1">
    <location>
        <begin position="258"/>
        <end position="267"/>
    </location>
</feature>
<dbReference type="AlphaFoldDB" id="A0AAI8Z8F3"/>
<comment type="caution">
    <text evidence="2">The sequence shown here is derived from an EMBL/GenBank/DDBJ whole genome shotgun (WGS) entry which is preliminary data.</text>
</comment>
<feature type="region of interest" description="Disordered" evidence="1">
    <location>
        <begin position="141"/>
        <end position="186"/>
    </location>
</feature>
<reference evidence="2" key="1">
    <citation type="submission" date="2023-11" db="EMBL/GenBank/DDBJ databases">
        <authorList>
            <person name="Alioto T."/>
            <person name="Alioto T."/>
            <person name="Gomez Garrido J."/>
        </authorList>
    </citation>
    <scope>NUCLEOTIDE SEQUENCE</scope>
</reference>
<sequence length="362" mass="39036">MAEIRACDAKKVIRHAISGEVIHNSVFSYRIDSDATSSDWHYTVPYPREYVEYLEEQQEQLSTGLLTLYRLLKESNIKTVPPLPEKPQAQDLLTALRGLKLDPRSQSHGHRLSMHAQSQFSSAANNATGVSKNRLNLQLPSQSLHGQPEASSSGSPTLASMYGPCLPSTQDLSPSAASRIPTSAPGSFVPGAFGSFDYSRYTQPPAFLPHRHSFPTGYPAATGSGSPTSGGLASVPASTSWHHPTSAWSPVASVDMGSPTTTVIRTPQSPPGDSRARGGEHESSNKDNGYRQQQQHQHQHQHPSQQHAWAATWAGEMRGGVGVGMFANMMGGGDEYDSGLGLEAESIEQRGRIVLPHDTHAL</sequence>